<reference evidence="1" key="1">
    <citation type="submission" date="2019-08" db="EMBL/GenBank/DDBJ databases">
        <authorList>
            <person name="Kucharzyk K."/>
            <person name="Murdoch R.W."/>
            <person name="Higgins S."/>
            <person name="Loffler F."/>
        </authorList>
    </citation>
    <scope>NUCLEOTIDE SEQUENCE</scope>
</reference>
<protein>
    <submittedName>
        <fullName evidence="1">Uncharacterized protein</fullName>
    </submittedName>
</protein>
<evidence type="ECO:0000313" key="1">
    <source>
        <dbReference type="EMBL" id="MPM34418.1"/>
    </source>
</evidence>
<dbReference type="AlphaFoldDB" id="A0A644Z2B0"/>
<accession>A0A644Z2B0</accession>
<dbReference type="EMBL" id="VSSQ01006966">
    <property type="protein sequence ID" value="MPM34418.1"/>
    <property type="molecule type" value="Genomic_DNA"/>
</dbReference>
<organism evidence="1">
    <name type="scientific">bioreactor metagenome</name>
    <dbReference type="NCBI Taxonomy" id="1076179"/>
    <lineage>
        <taxon>unclassified sequences</taxon>
        <taxon>metagenomes</taxon>
        <taxon>ecological metagenomes</taxon>
    </lineage>
</organism>
<sequence>MREHEGASSKYASKTDPTDLYYMYCHYGMNASMTSQVKSMMSKISSPSDFMFVGDTFYTSVPARGWYVMHQCWVDGGGSVDGRHNGFANILFGDGHAESLNTNMGSTPREQYTGTKNPYAKAPFDNNSTLNPRWYAIP</sequence>
<name>A0A644Z2B0_9ZZZZ</name>
<comment type="caution">
    <text evidence="1">The sequence shown here is derived from an EMBL/GenBank/DDBJ whole genome shotgun (WGS) entry which is preliminary data.</text>
</comment>
<proteinExistence type="predicted"/>
<gene>
    <name evidence="1" type="ORF">SDC9_81001</name>
</gene>